<evidence type="ECO:0000256" key="1">
    <source>
        <dbReference type="ARBA" id="ARBA00004477"/>
    </source>
</evidence>
<reference evidence="7 8" key="2">
    <citation type="journal article" date="2017" name="Genome Biol.">
        <title>New reference genome sequences of hot pepper reveal the massive evolution of plant disease-resistance genes by retroduplication.</title>
        <authorList>
            <person name="Kim S."/>
            <person name="Park J."/>
            <person name="Yeom S.I."/>
            <person name="Kim Y.M."/>
            <person name="Seo E."/>
            <person name="Kim K.T."/>
            <person name="Kim M.S."/>
            <person name="Lee J.M."/>
            <person name="Cheong K."/>
            <person name="Shin H.S."/>
            <person name="Kim S.B."/>
            <person name="Han K."/>
            <person name="Lee J."/>
            <person name="Park M."/>
            <person name="Lee H.A."/>
            <person name="Lee H.Y."/>
            <person name="Lee Y."/>
            <person name="Oh S."/>
            <person name="Lee J.H."/>
            <person name="Choi E."/>
            <person name="Choi E."/>
            <person name="Lee S.E."/>
            <person name="Jeon J."/>
            <person name="Kim H."/>
            <person name="Choi G."/>
            <person name="Song H."/>
            <person name="Lee J."/>
            <person name="Lee S.C."/>
            <person name="Kwon J.K."/>
            <person name="Lee H.Y."/>
            <person name="Koo N."/>
            <person name="Hong Y."/>
            <person name="Kim R.W."/>
            <person name="Kang W.H."/>
            <person name="Huh J.H."/>
            <person name="Kang B.C."/>
            <person name="Yang T.J."/>
            <person name="Lee Y.H."/>
            <person name="Bennetzen J.L."/>
            <person name="Choi D."/>
        </authorList>
    </citation>
    <scope>NUCLEOTIDE SEQUENCE [LARGE SCALE GENOMIC DNA]</scope>
    <source>
        <strain evidence="8">cv. CM334</strain>
    </source>
</reference>
<dbReference type="GO" id="GO:0046513">
    <property type="term" value="P:ceramide biosynthetic process"/>
    <property type="evidence" value="ECO:0007669"/>
    <property type="project" value="InterPro"/>
</dbReference>
<gene>
    <name evidence="7" type="ORF">T459_10150</name>
</gene>
<comment type="subcellular location">
    <subcellularLocation>
        <location evidence="1">Endoplasmic reticulum membrane</location>
        <topology evidence="1">Multi-pass membrane protein</topology>
    </subcellularLocation>
</comment>
<dbReference type="GO" id="GO:0050291">
    <property type="term" value="F:sphingosine N-acyltransferase activity"/>
    <property type="evidence" value="ECO:0007669"/>
    <property type="project" value="InterPro"/>
</dbReference>
<dbReference type="PANTHER" id="PTHR12560">
    <property type="entry name" value="LONGEVITY ASSURANCE FACTOR 1 LAG1"/>
    <property type="match status" value="1"/>
</dbReference>
<dbReference type="STRING" id="4072.A0A2G3A1E1"/>
<evidence type="ECO:0000256" key="5">
    <source>
        <dbReference type="SAM" id="Phobius"/>
    </source>
</evidence>
<evidence type="ECO:0000313" key="7">
    <source>
        <dbReference type="EMBL" id="PHT88044.1"/>
    </source>
</evidence>
<evidence type="ECO:0000259" key="6">
    <source>
        <dbReference type="Pfam" id="PF03798"/>
    </source>
</evidence>
<dbReference type="Pfam" id="PF03798">
    <property type="entry name" value="TRAM_LAG1_CLN8"/>
    <property type="match status" value="1"/>
</dbReference>
<dbReference type="Proteomes" id="UP000222542">
    <property type="component" value="Unassembled WGS sequence"/>
</dbReference>
<feature type="domain" description="TLC" evidence="6">
    <location>
        <begin position="78"/>
        <end position="137"/>
    </location>
</feature>
<dbReference type="Gramene" id="PHT88044">
    <property type="protein sequence ID" value="PHT88044"/>
    <property type="gene ID" value="T459_10150"/>
</dbReference>
<evidence type="ECO:0000256" key="4">
    <source>
        <dbReference type="ARBA" id="ARBA00023136"/>
    </source>
</evidence>
<keyword evidence="8" id="KW-1185">Reference proteome</keyword>
<organism evidence="7 8">
    <name type="scientific">Capsicum annuum</name>
    <name type="common">Capsicum pepper</name>
    <dbReference type="NCBI Taxonomy" id="4072"/>
    <lineage>
        <taxon>Eukaryota</taxon>
        <taxon>Viridiplantae</taxon>
        <taxon>Streptophyta</taxon>
        <taxon>Embryophyta</taxon>
        <taxon>Tracheophyta</taxon>
        <taxon>Spermatophyta</taxon>
        <taxon>Magnoliopsida</taxon>
        <taxon>eudicotyledons</taxon>
        <taxon>Gunneridae</taxon>
        <taxon>Pentapetalae</taxon>
        <taxon>asterids</taxon>
        <taxon>lamiids</taxon>
        <taxon>Solanales</taxon>
        <taxon>Solanaceae</taxon>
        <taxon>Solanoideae</taxon>
        <taxon>Capsiceae</taxon>
        <taxon>Capsicum</taxon>
    </lineage>
</organism>
<dbReference type="InterPro" id="IPR016439">
    <property type="entry name" value="Lag1/Lac1-like"/>
</dbReference>
<feature type="transmembrane region" description="Helical" evidence="5">
    <location>
        <begin position="33"/>
        <end position="52"/>
    </location>
</feature>
<feature type="transmembrane region" description="Helical" evidence="5">
    <location>
        <begin position="112"/>
        <end position="135"/>
    </location>
</feature>
<keyword evidence="2 5" id="KW-0812">Transmembrane</keyword>
<proteinExistence type="predicted"/>
<dbReference type="InterPro" id="IPR006634">
    <property type="entry name" value="TLC-dom"/>
</dbReference>
<keyword evidence="4 5" id="KW-0472">Membrane</keyword>
<protein>
    <recommendedName>
        <fullName evidence="6">TLC domain-containing protein</fullName>
    </recommendedName>
</protein>
<dbReference type="EMBL" id="AYRZ02000003">
    <property type="protein sequence ID" value="PHT88044.1"/>
    <property type="molecule type" value="Genomic_DNA"/>
</dbReference>
<name>A0A2G3A1E1_CAPAN</name>
<evidence type="ECO:0000256" key="2">
    <source>
        <dbReference type="ARBA" id="ARBA00022692"/>
    </source>
</evidence>
<dbReference type="AlphaFoldDB" id="A0A2G3A1E1"/>
<evidence type="ECO:0000256" key="3">
    <source>
        <dbReference type="ARBA" id="ARBA00022989"/>
    </source>
</evidence>
<dbReference type="PANTHER" id="PTHR12560:SF38">
    <property type="entry name" value="ALTERNARIA STEM CANKER RESISTANCE PROTEIN 1"/>
    <property type="match status" value="1"/>
</dbReference>
<accession>A0A2G3A1E1</accession>
<keyword evidence="3 5" id="KW-1133">Transmembrane helix</keyword>
<evidence type="ECO:0000313" key="8">
    <source>
        <dbReference type="Proteomes" id="UP000222542"/>
    </source>
</evidence>
<comment type="caution">
    <text evidence="7">The sequence shown here is derived from an EMBL/GenBank/DDBJ whole genome shotgun (WGS) entry which is preliminary data.</text>
</comment>
<dbReference type="GO" id="GO:0005789">
    <property type="term" value="C:endoplasmic reticulum membrane"/>
    <property type="evidence" value="ECO:0007669"/>
    <property type="project" value="UniProtKB-SubCell"/>
</dbReference>
<sequence>MHCKALAKRMICGKHAKVMSSIKRKKMNELKESAWKFMYFLSAEIFALYVAYNEPWFTKTRYFSSGPGDQVWPHLKIKMARVGSMVAVIHEGNDVLMEFAKMLINIQWVADIFFGLFALSWLLLRLIYFPFWIIWSTR</sequence>
<reference evidence="7 8" key="1">
    <citation type="journal article" date="2014" name="Nat. Genet.">
        <title>Genome sequence of the hot pepper provides insights into the evolution of pungency in Capsicum species.</title>
        <authorList>
            <person name="Kim S."/>
            <person name="Park M."/>
            <person name="Yeom S.I."/>
            <person name="Kim Y.M."/>
            <person name="Lee J.M."/>
            <person name="Lee H.A."/>
            <person name="Seo E."/>
            <person name="Choi J."/>
            <person name="Cheong K."/>
            <person name="Kim K.T."/>
            <person name="Jung K."/>
            <person name="Lee G.W."/>
            <person name="Oh S.K."/>
            <person name="Bae C."/>
            <person name="Kim S.B."/>
            <person name="Lee H.Y."/>
            <person name="Kim S.Y."/>
            <person name="Kim M.S."/>
            <person name="Kang B.C."/>
            <person name="Jo Y.D."/>
            <person name="Yang H.B."/>
            <person name="Jeong H.J."/>
            <person name="Kang W.H."/>
            <person name="Kwon J.K."/>
            <person name="Shin C."/>
            <person name="Lim J.Y."/>
            <person name="Park J.H."/>
            <person name="Huh J.H."/>
            <person name="Kim J.S."/>
            <person name="Kim B.D."/>
            <person name="Cohen O."/>
            <person name="Paran I."/>
            <person name="Suh M.C."/>
            <person name="Lee S.B."/>
            <person name="Kim Y.K."/>
            <person name="Shin Y."/>
            <person name="Noh S.J."/>
            <person name="Park J."/>
            <person name="Seo Y.S."/>
            <person name="Kwon S.Y."/>
            <person name="Kim H.A."/>
            <person name="Park J.M."/>
            <person name="Kim H.J."/>
            <person name="Choi S.B."/>
            <person name="Bosland P.W."/>
            <person name="Reeves G."/>
            <person name="Jo S.H."/>
            <person name="Lee B.W."/>
            <person name="Cho H.T."/>
            <person name="Choi H.S."/>
            <person name="Lee M.S."/>
            <person name="Yu Y."/>
            <person name="Do Choi Y."/>
            <person name="Park B.S."/>
            <person name="van Deynze A."/>
            <person name="Ashrafi H."/>
            <person name="Hill T."/>
            <person name="Kim W.T."/>
            <person name="Pai H.S."/>
            <person name="Ahn H.K."/>
            <person name="Yeam I."/>
            <person name="Giovannoni J.J."/>
            <person name="Rose J.K."/>
            <person name="Sorensen I."/>
            <person name="Lee S.J."/>
            <person name="Kim R.W."/>
            <person name="Choi I.Y."/>
            <person name="Choi B.S."/>
            <person name="Lim J.S."/>
            <person name="Lee Y.H."/>
            <person name="Choi D."/>
        </authorList>
    </citation>
    <scope>NUCLEOTIDE SEQUENCE [LARGE SCALE GENOMIC DNA]</scope>
    <source>
        <strain evidence="8">cv. CM334</strain>
    </source>
</reference>